<dbReference type="AlphaFoldDB" id="A0A9N9VBU9"/>
<sequence>MPRPASPLLHAVSYQQVPETDNRRKPPALHIPNKKPITGIEIVHNRSSASSRTLNANSAPYCISPSSSERSLKTEISYTHSDIETMNHVLFQARQNGELPSTTSSPMDAQAVIQDYGYLTRLREARGDATLPAPTTYTELCVEVARRIKDRDSFHDDEENHQEAVRRVHHYLNTLGTEKRFFDANSNTAERPSSARSDIESFGESILSIVGQAADQTMVDAAEPLRFNVQQLRTHNSEYDRLIKTQSSEYDRLLKTHTSEYDKLLNHQQDLVRALSAMINPQSKAIQTSGENLALLTGIVTHLSHFAMNLPYVVEQAVQRAVHEQTETAIQQVLQAQQEAVLSLLQRRQENTQSNQAINYDLLSASIVSKLQTAGCLSPEQSFAKEEKGTRDGLRKFWHRVRPSIMTR</sequence>
<proteinExistence type="predicted"/>
<gene>
    <name evidence="1" type="ORF">CRHIZ90672A_00013717</name>
</gene>
<reference evidence="1" key="1">
    <citation type="submission" date="2021-10" db="EMBL/GenBank/DDBJ databases">
        <authorList>
            <person name="Piombo E."/>
        </authorList>
    </citation>
    <scope>NUCLEOTIDE SEQUENCE</scope>
</reference>
<accession>A0A9N9VBU9</accession>
<organism evidence="1 2">
    <name type="scientific">Clonostachys rhizophaga</name>
    <dbReference type="NCBI Taxonomy" id="160324"/>
    <lineage>
        <taxon>Eukaryota</taxon>
        <taxon>Fungi</taxon>
        <taxon>Dikarya</taxon>
        <taxon>Ascomycota</taxon>
        <taxon>Pezizomycotina</taxon>
        <taxon>Sordariomycetes</taxon>
        <taxon>Hypocreomycetidae</taxon>
        <taxon>Hypocreales</taxon>
        <taxon>Bionectriaceae</taxon>
        <taxon>Clonostachys</taxon>
    </lineage>
</organism>
<keyword evidence="2" id="KW-1185">Reference proteome</keyword>
<evidence type="ECO:0000313" key="1">
    <source>
        <dbReference type="EMBL" id="CAH0019693.1"/>
    </source>
</evidence>
<protein>
    <submittedName>
        <fullName evidence="1">Uncharacterized protein</fullName>
    </submittedName>
</protein>
<evidence type="ECO:0000313" key="2">
    <source>
        <dbReference type="Proteomes" id="UP000696573"/>
    </source>
</evidence>
<comment type="caution">
    <text evidence="1">The sequence shown here is derived from an EMBL/GenBank/DDBJ whole genome shotgun (WGS) entry which is preliminary data.</text>
</comment>
<dbReference type="Proteomes" id="UP000696573">
    <property type="component" value="Unassembled WGS sequence"/>
</dbReference>
<dbReference type="EMBL" id="CABFNQ020000592">
    <property type="protein sequence ID" value="CAH0019693.1"/>
    <property type="molecule type" value="Genomic_DNA"/>
</dbReference>
<dbReference type="OrthoDB" id="3903267at2759"/>
<name>A0A9N9VBU9_9HYPO</name>